<proteinExistence type="predicted"/>
<dbReference type="InterPro" id="IPR036097">
    <property type="entry name" value="HisK_dim/P_sf"/>
</dbReference>
<dbReference type="Pfam" id="PF08448">
    <property type="entry name" value="PAS_4"/>
    <property type="match status" value="1"/>
</dbReference>
<sequence>MRNALNEVALAQVSTIIVIDSQGFILEANENFCQISQYTASELIGQPICTIQTEPQSELFLTDLASISGVSCRRDIKIKAKNNSYVWLDTTIVPLPDANSQVTSFLYNCFDITSKKEAEAKLIRQVQKYNFMVEHNPDGYVNVNAGWQITDCNKVMEGIIGLTREQSIGRDFIQIFVSGTDGADKCPNLERALYEQEPTSFEVFCPARKIWFEINVYPDGIGLALTFRDITQLKINIQKIKRSEQQLRAILQSTVSAFFFLGLDMRIISFNEEARQSIKRMYNKELHEGDDIRLYSFEKDTRAITESFQNALLGRPVEIERKTQIAGKTEWYWMTYFPVFDEDQRIIGVVLNAANINNLKLFETETLQTNERFRLAAKATKDAIYDWNIEQNTFKRYEAFYEMFGYQPQEVESSLSWWAQQIHPDDRVSVVNSLNQAILDKQKHWQAEYRFKCCNNSYKFVYDRGYIVYTETDTPTRMIGALQDIQQVKEIELKITQQNEQLREIAFSQSHEVRRPVANILGLLQCLNKDEFKSENQQVLLYMEQTTKELDQLIRKIVDKAYHT</sequence>
<dbReference type="SUPFAM" id="SSF55785">
    <property type="entry name" value="PYP-like sensor domain (PAS domain)"/>
    <property type="match status" value="4"/>
</dbReference>
<evidence type="ECO:0000259" key="7">
    <source>
        <dbReference type="PROSITE" id="PS50113"/>
    </source>
</evidence>
<dbReference type="AlphaFoldDB" id="A0A7L7L4J2"/>
<reference evidence="8 9" key="1">
    <citation type="submission" date="2020-08" db="EMBL/GenBank/DDBJ databases">
        <title>Adhaeribacter dokdonensis sp. nov., isolated from the rhizosphere of Elymus tsukushiensis, a plant native to the Dokdo Islands, Republic of Korea.</title>
        <authorList>
            <person name="Ghim S.Y."/>
        </authorList>
    </citation>
    <scope>NUCLEOTIDE SEQUENCE [LARGE SCALE GENOMIC DNA]</scope>
    <source>
        <strain evidence="8 9">KUDC8001</strain>
    </source>
</reference>
<name>A0A7L7L4J2_9BACT</name>
<dbReference type="SMART" id="SM00086">
    <property type="entry name" value="PAC"/>
    <property type="match status" value="2"/>
</dbReference>
<dbReference type="Gene3D" id="3.30.450.20">
    <property type="entry name" value="PAS domain"/>
    <property type="match status" value="4"/>
</dbReference>
<dbReference type="InterPro" id="IPR035965">
    <property type="entry name" value="PAS-like_dom_sf"/>
</dbReference>
<dbReference type="RefSeq" id="WP_182414921.1">
    <property type="nucleotide sequence ID" value="NZ_CP055153.1"/>
</dbReference>
<evidence type="ECO:0000256" key="3">
    <source>
        <dbReference type="ARBA" id="ARBA00022553"/>
    </source>
</evidence>
<dbReference type="Pfam" id="PF08447">
    <property type="entry name" value="PAS_3"/>
    <property type="match status" value="1"/>
</dbReference>
<evidence type="ECO:0000256" key="2">
    <source>
        <dbReference type="ARBA" id="ARBA00012438"/>
    </source>
</evidence>
<evidence type="ECO:0000313" key="9">
    <source>
        <dbReference type="Proteomes" id="UP000514509"/>
    </source>
</evidence>
<gene>
    <name evidence="8" type="ORF">HUW48_06565</name>
</gene>
<feature type="domain" description="PAS" evidence="6">
    <location>
        <begin position="369"/>
        <end position="441"/>
    </location>
</feature>
<evidence type="ECO:0000256" key="5">
    <source>
        <dbReference type="ARBA" id="ARBA00022777"/>
    </source>
</evidence>
<dbReference type="Pfam" id="PF13426">
    <property type="entry name" value="PAS_9"/>
    <property type="match status" value="1"/>
</dbReference>
<dbReference type="EMBL" id="CP055153">
    <property type="protein sequence ID" value="QMU27728.1"/>
    <property type="molecule type" value="Genomic_DNA"/>
</dbReference>
<evidence type="ECO:0000256" key="1">
    <source>
        <dbReference type="ARBA" id="ARBA00000085"/>
    </source>
</evidence>
<organism evidence="8 9">
    <name type="scientific">Adhaeribacter radiodurans</name>
    <dbReference type="NCBI Taxonomy" id="2745197"/>
    <lineage>
        <taxon>Bacteria</taxon>
        <taxon>Pseudomonadati</taxon>
        <taxon>Bacteroidota</taxon>
        <taxon>Cytophagia</taxon>
        <taxon>Cytophagales</taxon>
        <taxon>Hymenobacteraceae</taxon>
        <taxon>Adhaeribacter</taxon>
    </lineage>
</organism>
<dbReference type="PANTHER" id="PTHR43304">
    <property type="entry name" value="PHYTOCHROME-LIKE PROTEIN CPH1"/>
    <property type="match status" value="1"/>
</dbReference>
<evidence type="ECO:0000256" key="4">
    <source>
        <dbReference type="ARBA" id="ARBA00022679"/>
    </source>
</evidence>
<keyword evidence="3" id="KW-0597">Phosphoprotein</keyword>
<dbReference type="CDD" id="cd00082">
    <property type="entry name" value="HisKA"/>
    <property type="match status" value="1"/>
</dbReference>
<dbReference type="KEGG" id="add:HUW48_06565"/>
<dbReference type="CDD" id="cd00130">
    <property type="entry name" value="PAS"/>
    <property type="match status" value="3"/>
</dbReference>
<evidence type="ECO:0000259" key="6">
    <source>
        <dbReference type="PROSITE" id="PS50112"/>
    </source>
</evidence>
<dbReference type="Proteomes" id="UP000514509">
    <property type="component" value="Chromosome"/>
</dbReference>
<dbReference type="InterPro" id="IPR000014">
    <property type="entry name" value="PAS"/>
</dbReference>
<dbReference type="Gene3D" id="1.10.287.130">
    <property type="match status" value="1"/>
</dbReference>
<dbReference type="EC" id="2.7.13.3" evidence="2"/>
<keyword evidence="9" id="KW-1185">Reference proteome</keyword>
<dbReference type="PANTHER" id="PTHR43304:SF1">
    <property type="entry name" value="PAC DOMAIN-CONTAINING PROTEIN"/>
    <property type="match status" value="1"/>
</dbReference>
<dbReference type="NCBIfam" id="TIGR00229">
    <property type="entry name" value="sensory_box"/>
    <property type="match status" value="4"/>
</dbReference>
<protein>
    <recommendedName>
        <fullName evidence="2">histidine kinase</fullName>
        <ecNumber evidence="2">2.7.13.3</ecNumber>
    </recommendedName>
</protein>
<dbReference type="InterPro" id="IPR000700">
    <property type="entry name" value="PAS-assoc_C"/>
</dbReference>
<comment type="catalytic activity">
    <reaction evidence="1">
        <text>ATP + protein L-histidine = ADP + protein N-phospho-L-histidine.</text>
        <dbReference type="EC" id="2.7.13.3"/>
    </reaction>
</comment>
<dbReference type="InterPro" id="IPR001610">
    <property type="entry name" value="PAC"/>
</dbReference>
<dbReference type="InterPro" id="IPR052162">
    <property type="entry name" value="Sensor_kinase/Photoreceptor"/>
</dbReference>
<keyword evidence="5" id="KW-0418">Kinase</keyword>
<dbReference type="PROSITE" id="PS50113">
    <property type="entry name" value="PAC"/>
    <property type="match status" value="1"/>
</dbReference>
<dbReference type="InterPro" id="IPR003661">
    <property type="entry name" value="HisK_dim/P_dom"/>
</dbReference>
<accession>A0A7L7L4J2</accession>
<feature type="domain" description="PAC" evidence="7">
    <location>
        <begin position="72"/>
        <end position="124"/>
    </location>
</feature>
<feature type="domain" description="PAS" evidence="6">
    <location>
        <begin position="1"/>
        <end position="46"/>
    </location>
</feature>
<keyword evidence="4" id="KW-0808">Transferase</keyword>
<dbReference type="InterPro" id="IPR013655">
    <property type="entry name" value="PAS_fold_3"/>
</dbReference>
<dbReference type="SUPFAM" id="SSF47384">
    <property type="entry name" value="Homodimeric domain of signal transducing histidine kinase"/>
    <property type="match status" value="1"/>
</dbReference>
<dbReference type="PROSITE" id="PS50112">
    <property type="entry name" value="PAS"/>
    <property type="match status" value="2"/>
</dbReference>
<dbReference type="SMART" id="SM00091">
    <property type="entry name" value="PAS"/>
    <property type="match status" value="4"/>
</dbReference>
<dbReference type="Pfam" id="PF13596">
    <property type="entry name" value="PAS_10"/>
    <property type="match status" value="1"/>
</dbReference>
<dbReference type="GO" id="GO:0000155">
    <property type="term" value="F:phosphorelay sensor kinase activity"/>
    <property type="evidence" value="ECO:0007669"/>
    <property type="project" value="InterPro"/>
</dbReference>
<dbReference type="InterPro" id="IPR013656">
    <property type="entry name" value="PAS_4"/>
</dbReference>
<evidence type="ECO:0000313" key="8">
    <source>
        <dbReference type="EMBL" id="QMU27728.1"/>
    </source>
</evidence>